<dbReference type="Proteomes" id="UP001162480">
    <property type="component" value="Chromosome 29"/>
</dbReference>
<sequence>MLSMPLLCILPLLLTPLIPVSVQSQDALIDVSVNCSQLAVTNSSEVTVKADRDIKITLLCKDAIKTYYLLNNNVKLTIPIHRFANDEVINNYSRSEPVNDNQNSTDNDGNDDNNSNKTIDNQPESNTDTCVFRSVLNEEIYGIQMTVSRIQGQNSDLTMRNYILSCTLNEYGVAKSMEIPVTKDMSAVEALEQFMGKKVSLDIQLKLYDILDQPILSPVPIQKKVRLIGKSKNNVTGLLTNNCVAKSDKNTQYRILKAGCGDGFIFHSDDGFTTDGSTITSPFFRMFKLMNSDRLTFQCTFTICNSHCNGNSCLRQRFKRDAPQLSGDLFNVDDDPDAADNETTEAMTSTYDLEQET</sequence>
<dbReference type="InterPro" id="IPR057371">
    <property type="entry name" value="VERL_C"/>
</dbReference>
<feature type="region of interest" description="Disordered" evidence="1">
    <location>
        <begin position="93"/>
        <end position="126"/>
    </location>
</feature>
<feature type="region of interest" description="Disordered" evidence="1">
    <location>
        <begin position="329"/>
        <end position="357"/>
    </location>
</feature>
<feature type="signal peptide" evidence="2">
    <location>
        <begin position="1"/>
        <end position="24"/>
    </location>
</feature>
<feature type="compositionally biased region" description="Low complexity" evidence="1">
    <location>
        <begin position="99"/>
        <end position="116"/>
    </location>
</feature>
<feature type="domain" description="ZP" evidence="3">
    <location>
        <begin position="23"/>
        <end position="320"/>
    </location>
</feature>
<keyword evidence="5" id="KW-1185">Reference proteome</keyword>
<dbReference type="PROSITE" id="PS51034">
    <property type="entry name" value="ZP_2"/>
    <property type="match status" value="1"/>
</dbReference>
<evidence type="ECO:0000259" key="3">
    <source>
        <dbReference type="PROSITE" id="PS51034"/>
    </source>
</evidence>
<keyword evidence="2" id="KW-0732">Signal</keyword>
<evidence type="ECO:0000313" key="5">
    <source>
        <dbReference type="Proteomes" id="UP001162480"/>
    </source>
</evidence>
<feature type="chain" id="PRO_5041205650" description="ZP domain-containing protein" evidence="2">
    <location>
        <begin position="25"/>
        <end position="357"/>
    </location>
</feature>
<dbReference type="AlphaFoldDB" id="A0AA36FNJ1"/>
<feature type="compositionally biased region" description="Acidic residues" evidence="1">
    <location>
        <begin position="331"/>
        <end position="343"/>
    </location>
</feature>
<protein>
    <recommendedName>
        <fullName evidence="3">ZP domain-containing protein</fullName>
    </recommendedName>
</protein>
<reference evidence="4" key="1">
    <citation type="submission" date="2023-08" db="EMBL/GenBank/DDBJ databases">
        <authorList>
            <person name="Alioto T."/>
            <person name="Alioto T."/>
            <person name="Gomez Garrido J."/>
        </authorList>
    </citation>
    <scope>NUCLEOTIDE SEQUENCE</scope>
</reference>
<dbReference type="EMBL" id="OX597842">
    <property type="protein sequence ID" value="CAI9743374.1"/>
    <property type="molecule type" value="Genomic_DNA"/>
</dbReference>
<evidence type="ECO:0000256" key="2">
    <source>
        <dbReference type="SAM" id="SignalP"/>
    </source>
</evidence>
<dbReference type="Pfam" id="PF25272">
    <property type="entry name" value="VERL_C"/>
    <property type="match status" value="1"/>
</dbReference>
<feature type="compositionally biased region" description="Polar residues" evidence="1">
    <location>
        <begin position="344"/>
        <end position="357"/>
    </location>
</feature>
<feature type="compositionally biased region" description="Polar residues" evidence="1">
    <location>
        <begin position="117"/>
        <end position="126"/>
    </location>
</feature>
<name>A0AA36FNJ1_OCTVU</name>
<evidence type="ECO:0000256" key="1">
    <source>
        <dbReference type="SAM" id="MobiDB-lite"/>
    </source>
</evidence>
<proteinExistence type="predicted"/>
<organism evidence="4 5">
    <name type="scientific">Octopus vulgaris</name>
    <name type="common">Common octopus</name>
    <dbReference type="NCBI Taxonomy" id="6645"/>
    <lineage>
        <taxon>Eukaryota</taxon>
        <taxon>Metazoa</taxon>
        <taxon>Spiralia</taxon>
        <taxon>Lophotrochozoa</taxon>
        <taxon>Mollusca</taxon>
        <taxon>Cephalopoda</taxon>
        <taxon>Coleoidea</taxon>
        <taxon>Octopodiformes</taxon>
        <taxon>Octopoda</taxon>
        <taxon>Incirrata</taxon>
        <taxon>Octopodidae</taxon>
        <taxon>Octopus</taxon>
    </lineage>
</organism>
<gene>
    <name evidence="4" type="ORF">OCTVUL_1B018116</name>
</gene>
<evidence type="ECO:0000313" key="4">
    <source>
        <dbReference type="EMBL" id="CAI9743374.1"/>
    </source>
</evidence>
<accession>A0AA36FNJ1</accession>
<dbReference type="InterPro" id="IPR001507">
    <property type="entry name" value="ZP_dom"/>
</dbReference>